<comment type="caution">
    <text evidence="2">The sequence shown here is derived from an EMBL/GenBank/DDBJ whole genome shotgun (WGS) entry which is preliminary data.</text>
</comment>
<proteinExistence type="predicted"/>
<evidence type="ECO:0000313" key="3">
    <source>
        <dbReference type="Proteomes" id="UP000220397"/>
    </source>
</evidence>
<dbReference type="EMBL" id="NTUS01000026">
    <property type="protein sequence ID" value="PFB07873.1"/>
    <property type="molecule type" value="Genomic_DNA"/>
</dbReference>
<sequence>MNKTFLLADEETLDVQAVLLVKVDTDLEELKEKAKVIKTKIQNEAEEWHYSDVINALLEEDEVIAEVPFGVLYL</sequence>
<reference evidence="2 3" key="1">
    <citation type="submission" date="2017-09" db="EMBL/GenBank/DDBJ databases">
        <title>Large-scale bioinformatics analysis of Bacillus genomes uncovers conserved roles of natural products in bacterial physiology.</title>
        <authorList>
            <consortium name="Agbiome Team Llc"/>
            <person name="Bleich R.M."/>
            <person name="Kirk G.J."/>
            <person name="Santa Maria K.C."/>
            <person name="Allen S.E."/>
            <person name="Farag S."/>
            <person name="Shank E.A."/>
            <person name="Bowers A."/>
        </authorList>
    </citation>
    <scope>NUCLEOTIDE SEQUENCE [LARGE SCALE GENOMIC DNA]</scope>
    <source>
        <strain evidence="2 3">AFS015413</strain>
    </source>
</reference>
<keyword evidence="1" id="KW-0175">Coiled coil</keyword>
<dbReference type="RefSeq" id="WP_098368753.1">
    <property type="nucleotide sequence ID" value="NZ_CAKJXA010000023.1"/>
</dbReference>
<dbReference type="Proteomes" id="UP000220397">
    <property type="component" value="Unassembled WGS sequence"/>
</dbReference>
<evidence type="ECO:0000256" key="1">
    <source>
        <dbReference type="SAM" id="Coils"/>
    </source>
</evidence>
<name>A0A9X6VCJ4_BACTU</name>
<protein>
    <submittedName>
        <fullName evidence="2">Uncharacterized protein</fullName>
    </submittedName>
</protein>
<evidence type="ECO:0000313" key="2">
    <source>
        <dbReference type="EMBL" id="PFB07873.1"/>
    </source>
</evidence>
<accession>A0A9X6VCJ4</accession>
<dbReference type="AlphaFoldDB" id="A0A9X6VCJ4"/>
<organism evidence="2 3">
    <name type="scientific">Bacillus thuringiensis</name>
    <dbReference type="NCBI Taxonomy" id="1428"/>
    <lineage>
        <taxon>Bacteria</taxon>
        <taxon>Bacillati</taxon>
        <taxon>Bacillota</taxon>
        <taxon>Bacilli</taxon>
        <taxon>Bacillales</taxon>
        <taxon>Bacillaceae</taxon>
        <taxon>Bacillus</taxon>
        <taxon>Bacillus cereus group</taxon>
    </lineage>
</organism>
<gene>
    <name evidence="2" type="ORF">CN398_09045</name>
</gene>
<feature type="coiled-coil region" evidence="1">
    <location>
        <begin position="20"/>
        <end position="47"/>
    </location>
</feature>